<evidence type="ECO:0000313" key="4">
    <source>
        <dbReference type="Proteomes" id="UP001056429"/>
    </source>
</evidence>
<protein>
    <submittedName>
        <fullName evidence="3">GGDEF domain-containing protein</fullName>
    </submittedName>
</protein>
<sequence>MSINKSRNKRIHLVIVGFLIAIITFTIAYGFMHIKLRKTQEEQFNFVASSFKIPIEEYYNIASEKEMEIERQLYYVLKDMNEELKEIPFQHISDELILELKDKYGLAELAFLESREDGEIIISKSSIKDEEGTKTSKWGYWFDAFTQLFDKKEVSIGRGYSKGGYWIGPKSYAYVNYKQNKMKKYYKFAYYYNEEQGYLINGIIEEEKYNEYGTTALNNLLDEFTNRVDGINEICLVNAEYWKDFCDKKSNDPFVLYGNMIPRDFLAMNISPYDINLEKDMEFINTSLYGKKVCAVFIPISKELYISLILKKNFFAYYDFKVLAIFLLICLIMSLSIGACVKNKLEKYENLLEVEKSRLEVIEEFKDAVSNVPDCIFRYKVIDNKMYLTYKDGRTISDENYVPLEGELIPMEDKMDLDFINKNKTKLMKAYILGEKQNFEYVMNEKIVDVILIPIKNKTNEGHCVSEVVGFVNDITKYMKDNKDSVYKAYHDELTGTYNRYMLNKDFQSFREEFQQFELLYLDLDGFKCVNDKLGHKTGDKILKNIVERLKGVLVEERIYRVGGDEFVILAKYSDKDENSNLVQKIINSVKMNIDVEGDSIELGVSVGRAKYPEDGTTREELLRISDEKMYSVKNLKR</sequence>
<keyword evidence="1" id="KW-0812">Transmembrane</keyword>
<dbReference type="Pfam" id="PF00990">
    <property type="entry name" value="GGDEF"/>
    <property type="match status" value="1"/>
</dbReference>
<dbReference type="InterPro" id="IPR052163">
    <property type="entry name" value="DGC-Regulatory_Protein"/>
</dbReference>
<evidence type="ECO:0000313" key="3">
    <source>
        <dbReference type="EMBL" id="MCM1989990.1"/>
    </source>
</evidence>
<evidence type="ECO:0000259" key="2">
    <source>
        <dbReference type="PROSITE" id="PS50887"/>
    </source>
</evidence>
<dbReference type="PROSITE" id="PS50887">
    <property type="entry name" value="GGDEF"/>
    <property type="match status" value="1"/>
</dbReference>
<dbReference type="InterPro" id="IPR000160">
    <property type="entry name" value="GGDEF_dom"/>
</dbReference>
<dbReference type="SUPFAM" id="SSF55073">
    <property type="entry name" value="Nucleotide cyclase"/>
    <property type="match status" value="1"/>
</dbReference>
<dbReference type="Gene3D" id="3.30.70.270">
    <property type="match status" value="1"/>
</dbReference>
<proteinExistence type="predicted"/>
<reference evidence="3" key="2">
    <citation type="submission" date="2021-04" db="EMBL/GenBank/DDBJ databases">
        <authorList>
            <person name="Dong X."/>
        </authorList>
    </citation>
    <scope>NUCLEOTIDE SEQUENCE</scope>
    <source>
        <strain evidence="3">ZWT</strain>
    </source>
</reference>
<feature type="domain" description="GGDEF" evidence="2">
    <location>
        <begin position="515"/>
        <end position="638"/>
    </location>
</feature>
<evidence type="ECO:0000256" key="1">
    <source>
        <dbReference type="SAM" id="Phobius"/>
    </source>
</evidence>
<accession>A0A9J6P196</accession>
<dbReference type="PANTHER" id="PTHR46663">
    <property type="entry name" value="DIGUANYLATE CYCLASE DGCT-RELATED"/>
    <property type="match status" value="1"/>
</dbReference>
<dbReference type="InterPro" id="IPR043128">
    <property type="entry name" value="Rev_trsase/Diguanyl_cyclase"/>
</dbReference>
<comment type="caution">
    <text evidence="3">The sequence shown here is derived from an EMBL/GenBank/DDBJ whole genome shotgun (WGS) entry which is preliminary data.</text>
</comment>
<dbReference type="PANTHER" id="PTHR46663:SF2">
    <property type="entry name" value="GGDEF DOMAIN-CONTAINING PROTEIN"/>
    <property type="match status" value="1"/>
</dbReference>
<dbReference type="NCBIfam" id="TIGR00254">
    <property type="entry name" value="GGDEF"/>
    <property type="match status" value="1"/>
</dbReference>
<gene>
    <name evidence="3" type="ORF">KDK92_09570</name>
</gene>
<dbReference type="CDD" id="cd01949">
    <property type="entry name" value="GGDEF"/>
    <property type="match status" value="1"/>
</dbReference>
<feature type="transmembrane region" description="Helical" evidence="1">
    <location>
        <begin position="322"/>
        <end position="341"/>
    </location>
</feature>
<keyword evidence="4" id="KW-1185">Reference proteome</keyword>
<dbReference type="Proteomes" id="UP001056429">
    <property type="component" value="Unassembled WGS sequence"/>
</dbReference>
<keyword evidence="1" id="KW-0472">Membrane</keyword>
<name>A0A9J6P196_9CLOT</name>
<reference evidence="3" key="1">
    <citation type="journal article" date="2021" name="mSystems">
        <title>Bacteria and Archaea Synergistically Convert Glycine Betaine to Biogenic Methane in the Formosa Cold Seep of the South China Sea.</title>
        <authorList>
            <person name="Li L."/>
            <person name="Zhang W."/>
            <person name="Zhang S."/>
            <person name="Song L."/>
            <person name="Sun Q."/>
            <person name="Zhang H."/>
            <person name="Xiang H."/>
            <person name="Dong X."/>
        </authorList>
    </citation>
    <scope>NUCLEOTIDE SEQUENCE</scope>
    <source>
        <strain evidence="3">ZWT</strain>
    </source>
</reference>
<dbReference type="RefSeq" id="WP_250859036.1">
    <property type="nucleotide sequence ID" value="NZ_JAGSOJ010000002.1"/>
</dbReference>
<feature type="transmembrane region" description="Helical" evidence="1">
    <location>
        <begin position="12"/>
        <end position="32"/>
    </location>
</feature>
<keyword evidence="1" id="KW-1133">Transmembrane helix</keyword>
<dbReference type="InterPro" id="IPR029787">
    <property type="entry name" value="Nucleotide_cyclase"/>
</dbReference>
<dbReference type="AlphaFoldDB" id="A0A9J6P196"/>
<dbReference type="SMART" id="SM00267">
    <property type="entry name" value="GGDEF"/>
    <property type="match status" value="1"/>
</dbReference>
<organism evidence="3 4">
    <name type="scientific">Oceanirhabdus seepicola</name>
    <dbReference type="NCBI Taxonomy" id="2828781"/>
    <lineage>
        <taxon>Bacteria</taxon>
        <taxon>Bacillati</taxon>
        <taxon>Bacillota</taxon>
        <taxon>Clostridia</taxon>
        <taxon>Eubacteriales</taxon>
        <taxon>Clostridiaceae</taxon>
        <taxon>Oceanirhabdus</taxon>
    </lineage>
</organism>
<dbReference type="EMBL" id="JAGSOJ010000002">
    <property type="protein sequence ID" value="MCM1989990.1"/>
    <property type="molecule type" value="Genomic_DNA"/>
</dbReference>